<dbReference type="PANTHER" id="PTHR47864:SF7">
    <property type="entry name" value="MYB_SANT-LIKE DOMAIN-CONTAINING PROTEIN"/>
    <property type="match status" value="1"/>
</dbReference>
<organism evidence="2 3">
    <name type="scientific">Arabidopsis thaliana</name>
    <name type="common">Mouse-ear cress</name>
    <dbReference type="NCBI Taxonomy" id="3702"/>
    <lineage>
        <taxon>Eukaryota</taxon>
        <taxon>Viridiplantae</taxon>
        <taxon>Streptophyta</taxon>
        <taxon>Embryophyta</taxon>
        <taxon>Tracheophyta</taxon>
        <taxon>Spermatophyta</taxon>
        <taxon>Magnoliopsida</taxon>
        <taxon>eudicotyledons</taxon>
        <taxon>Gunneridae</taxon>
        <taxon>Pentapetalae</taxon>
        <taxon>rosids</taxon>
        <taxon>malvids</taxon>
        <taxon>Brassicales</taxon>
        <taxon>Brassicaceae</taxon>
        <taxon>Camelineae</taxon>
        <taxon>Arabidopsis</taxon>
    </lineage>
</organism>
<dbReference type="AlphaFoldDB" id="A0A654G598"/>
<evidence type="ECO:0000313" key="3">
    <source>
        <dbReference type="Proteomes" id="UP000426265"/>
    </source>
</evidence>
<reference evidence="2 3" key="1">
    <citation type="submission" date="2019-11" db="EMBL/GenBank/DDBJ databases">
        <authorList>
            <person name="Jiao W.-B."/>
            <person name="Schneeberger K."/>
        </authorList>
    </citation>
    <scope>NUCLEOTIDE SEQUENCE [LARGE SCALE GENOMIC DNA]</scope>
    <source>
        <strain evidence="3">cv. An-1</strain>
    </source>
</reference>
<sequence length="166" mass="19159">MSKSQQDQEKKSYLPWSPQETRTLIDLLLDGLASGWRNSSGVFSKFTVERKILPIVNQKHGSDKTHKHYLNRMKTLKGKYAHPSYKKFKDETFEEFDDLKMIFEDNIATGGNAIELGDGTDARTCEIAGKKQTSSIEDFLWMSRKIMKHLRILWTSIKGALQKNFL</sequence>
<dbReference type="Pfam" id="PF12776">
    <property type="entry name" value="Myb_DNA-bind_3"/>
    <property type="match status" value="1"/>
</dbReference>
<dbReference type="InterPro" id="IPR024752">
    <property type="entry name" value="Myb/SANT-like_dom"/>
</dbReference>
<feature type="domain" description="Myb/SANT-like" evidence="1">
    <location>
        <begin position="16"/>
        <end position="82"/>
    </location>
</feature>
<name>A0A654G598_ARATH</name>
<dbReference type="PANTHER" id="PTHR47864">
    <property type="entry name" value="TRANSMEMBRANE PROTEIN"/>
    <property type="match status" value="1"/>
</dbReference>
<evidence type="ECO:0000313" key="2">
    <source>
        <dbReference type="EMBL" id="VYS68247.1"/>
    </source>
</evidence>
<dbReference type="ExpressionAtlas" id="A0A654G598">
    <property type="expression patterns" value="baseline"/>
</dbReference>
<dbReference type="EMBL" id="CACRSJ010000110">
    <property type="protein sequence ID" value="VYS68247.1"/>
    <property type="molecule type" value="Genomic_DNA"/>
</dbReference>
<dbReference type="InterPro" id="IPR055314">
    <property type="entry name" value="At2g29880-like"/>
</dbReference>
<evidence type="ECO:0000259" key="1">
    <source>
        <dbReference type="Pfam" id="PF12776"/>
    </source>
</evidence>
<accession>A0A654G598</accession>
<dbReference type="Proteomes" id="UP000426265">
    <property type="component" value="Unassembled WGS sequence"/>
</dbReference>
<proteinExistence type="predicted"/>
<protein>
    <recommendedName>
        <fullName evidence="1">Myb/SANT-like domain-containing protein</fullName>
    </recommendedName>
</protein>
<gene>
    <name evidence="2" type="ORF">AN1_LOCUS23641</name>
</gene>